<dbReference type="NCBIfam" id="TIGR00074">
    <property type="entry name" value="hypC_hupF"/>
    <property type="match status" value="1"/>
</dbReference>
<dbReference type="Proteomes" id="UP000198729">
    <property type="component" value="Unassembled WGS sequence"/>
</dbReference>
<gene>
    <name evidence="2" type="primary">hypC</name>
    <name evidence="2" type="ORF">NSMM_370144</name>
</gene>
<dbReference type="STRING" id="51642.NSMM_370144"/>
<protein>
    <submittedName>
        <fullName evidence="2">Hydrogenase expression/formation protein HypC</fullName>
    </submittedName>
</protein>
<dbReference type="Gene3D" id="2.30.30.140">
    <property type="match status" value="1"/>
</dbReference>
<dbReference type="Pfam" id="PF01455">
    <property type="entry name" value="HupF_HypC"/>
    <property type="match status" value="1"/>
</dbReference>
<evidence type="ECO:0000256" key="1">
    <source>
        <dbReference type="ARBA" id="ARBA00006018"/>
    </source>
</evidence>
<dbReference type="OrthoDB" id="9806017at2"/>
<comment type="similarity">
    <text evidence="1">Belongs to the HupF/HypC family.</text>
</comment>
<dbReference type="SUPFAM" id="SSF159127">
    <property type="entry name" value="HupF/HypC-like"/>
    <property type="match status" value="1"/>
</dbReference>
<proteinExistence type="inferred from homology"/>
<dbReference type="InterPro" id="IPR001109">
    <property type="entry name" value="Hydrogenase_HupF/HypC"/>
</dbReference>
<sequence length="83" mass="8789">MCLAIPGLIESISGEAESRLAKVRFGQIVKEVNLVFVPEADAGDYVLVHVGIAIARIDPTQAEKAFTYLDEIGATGKVGEESA</sequence>
<evidence type="ECO:0000313" key="3">
    <source>
        <dbReference type="Proteomes" id="UP000198729"/>
    </source>
</evidence>
<accession>A0A1G5SDV1</accession>
<name>A0A1G5SDV1_9PROT</name>
<dbReference type="PRINTS" id="PR00445">
    <property type="entry name" value="HUPFHYPC"/>
</dbReference>
<dbReference type="AlphaFoldDB" id="A0A1G5SDV1"/>
<dbReference type="GO" id="GO:0005506">
    <property type="term" value="F:iron ion binding"/>
    <property type="evidence" value="ECO:0007669"/>
    <property type="project" value="TreeGrafter"/>
</dbReference>
<evidence type="ECO:0000313" key="2">
    <source>
        <dbReference type="EMBL" id="SCZ85365.1"/>
    </source>
</evidence>
<dbReference type="EMBL" id="FMWO01000044">
    <property type="protein sequence ID" value="SCZ85365.1"/>
    <property type="molecule type" value="Genomic_DNA"/>
</dbReference>
<dbReference type="RefSeq" id="WP_090285547.1">
    <property type="nucleotide sequence ID" value="NZ_FMWO01000044.1"/>
</dbReference>
<dbReference type="GO" id="GO:1902670">
    <property type="term" value="F:carbon dioxide binding"/>
    <property type="evidence" value="ECO:0007669"/>
    <property type="project" value="TreeGrafter"/>
</dbReference>
<keyword evidence="3" id="KW-1185">Reference proteome</keyword>
<organism evidence="2 3">
    <name type="scientific">Nitrosomonas mobilis</name>
    <dbReference type="NCBI Taxonomy" id="51642"/>
    <lineage>
        <taxon>Bacteria</taxon>
        <taxon>Pseudomonadati</taxon>
        <taxon>Pseudomonadota</taxon>
        <taxon>Betaproteobacteria</taxon>
        <taxon>Nitrosomonadales</taxon>
        <taxon>Nitrosomonadaceae</taxon>
        <taxon>Nitrosomonas</taxon>
    </lineage>
</organism>
<dbReference type="PANTHER" id="PTHR35177">
    <property type="entry name" value="HYDROGENASE MATURATION FACTOR HYBG"/>
    <property type="match status" value="1"/>
</dbReference>
<reference evidence="2 3" key="1">
    <citation type="submission" date="2016-10" db="EMBL/GenBank/DDBJ databases">
        <authorList>
            <person name="de Groot N.N."/>
        </authorList>
    </citation>
    <scope>NUCLEOTIDE SEQUENCE [LARGE SCALE GENOMIC DNA]</scope>
    <source>
        <strain evidence="2">1</strain>
    </source>
</reference>
<dbReference type="PANTHER" id="PTHR35177:SF2">
    <property type="entry name" value="HYDROGENASE MATURATION FACTOR HYBG"/>
    <property type="match status" value="1"/>
</dbReference>
<dbReference type="GO" id="GO:0051604">
    <property type="term" value="P:protein maturation"/>
    <property type="evidence" value="ECO:0007669"/>
    <property type="project" value="TreeGrafter"/>
</dbReference>